<gene>
    <name evidence="5" type="ORF">CRU78_20615</name>
</gene>
<name>A0A6A7S0J0_9PROT</name>
<evidence type="ECO:0000313" key="6">
    <source>
        <dbReference type="Proteomes" id="UP000342300"/>
    </source>
</evidence>
<dbReference type="EMBL" id="PDHS01000619">
    <property type="protein sequence ID" value="MQM32756.1"/>
    <property type="molecule type" value="Genomic_DNA"/>
</dbReference>
<evidence type="ECO:0000256" key="2">
    <source>
        <dbReference type="ARBA" id="ARBA00023002"/>
    </source>
</evidence>
<sequence>GPRDRGGLRYCINSASLRFIHRHDMEAAGYGEYLDQVEDR</sequence>
<evidence type="ECO:0000256" key="1">
    <source>
        <dbReference type="ARBA" id="ARBA00012499"/>
    </source>
</evidence>
<dbReference type="PROSITE" id="PS51790">
    <property type="entry name" value="MSRB"/>
    <property type="match status" value="1"/>
</dbReference>
<dbReference type="EC" id="1.8.4.12" evidence="1"/>
<evidence type="ECO:0000313" key="5">
    <source>
        <dbReference type="EMBL" id="MQM32756.1"/>
    </source>
</evidence>
<dbReference type="InterPro" id="IPR002579">
    <property type="entry name" value="Met_Sox_Rdtase_MsrB_dom"/>
</dbReference>
<feature type="non-terminal residue" evidence="5">
    <location>
        <position position="1"/>
    </location>
</feature>
<accession>A0A6A7S0J0</accession>
<dbReference type="SUPFAM" id="SSF51316">
    <property type="entry name" value="Mss4-like"/>
    <property type="match status" value="1"/>
</dbReference>
<protein>
    <recommendedName>
        <fullName evidence="1">peptide-methionine (R)-S-oxide reductase</fullName>
        <ecNumber evidence="1">1.8.4.12</ecNumber>
    </recommendedName>
</protein>
<evidence type="ECO:0000256" key="3">
    <source>
        <dbReference type="ARBA" id="ARBA00048488"/>
    </source>
</evidence>
<organism evidence="5 6">
    <name type="scientific">Candidatus Accumulibacter phosphatis</name>
    <dbReference type="NCBI Taxonomy" id="327160"/>
    <lineage>
        <taxon>Bacteria</taxon>
        <taxon>Pseudomonadati</taxon>
        <taxon>Pseudomonadota</taxon>
        <taxon>Betaproteobacteria</taxon>
        <taxon>Candidatus Accumulibacter</taxon>
    </lineage>
</organism>
<dbReference type="InterPro" id="IPR011057">
    <property type="entry name" value="Mss4-like_sf"/>
</dbReference>
<dbReference type="GO" id="GO:0033743">
    <property type="term" value="F:peptide-methionine (R)-S-oxide reductase activity"/>
    <property type="evidence" value="ECO:0007669"/>
    <property type="project" value="UniProtKB-EC"/>
</dbReference>
<feature type="domain" description="MsrB" evidence="4">
    <location>
        <begin position="1"/>
        <end position="22"/>
    </location>
</feature>
<comment type="caution">
    <text evidence="5">The sequence shown here is derived from an EMBL/GenBank/DDBJ whole genome shotgun (WGS) entry which is preliminary data.</text>
</comment>
<keyword evidence="2 5" id="KW-0560">Oxidoreductase</keyword>
<dbReference type="AlphaFoldDB" id="A0A6A7S0J0"/>
<comment type="catalytic activity">
    <reaction evidence="3">
        <text>L-methionyl-[protein] + [thioredoxin]-disulfide + H2O = L-methionyl-(R)-S-oxide-[protein] + [thioredoxin]-dithiol</text>
        <dbReference type="Rhea" id="RHEA:24164"/>
        <dbReference type="Rhea" id="RHEA-COMP:10698"/>
        <dbReference type="Rhea" id="RHEA-COMP:10700"/>
        <dbReference type="Rhea" id="RHEA-COMP:12313"/>
        <dbReference type="Rhea" id="RHEA-COMP:12314"/>
        <dbReference type="ChEBI" id="CHEBI:15377"/>
        <dbReference type="ChEBI" id="CHEBI:16044"/>
        <dbReference type="ChEBI" id="CHEBI:29950"/>
        <dbReference type="ChEBI" id="CHEBI:45764"/>
        <dbReference type="ChEBI" id="CHEBI:50058"/>
        <dbReference type="EC" id="1.8.4.12"/>
    </reaction>
</comment>
<dbReference type="Proteomes" id="UP000342300">
    <property type="component" value="Unassembled WGS sequence"/>
</dbReference>
<evidence type="ECO:0000259" key="4">
    <source>
        <dbReference type="PROSITE" id="PS51790"/>
    </source>
</evidence>
<proteinExistence type="predicted"/>
<dbReference type="Gene3D" id="2.170.150.20">
    <property type="entry name" value="Peptide methionine sulfoxide reductase"/>
    <property type="match status" value="1"/>
</dbReference>
<reference evidence="5 6" key="1">
    <citation type="submission" date="2017-09" db="EMBL/GenBank/DDBJ databases">
        <title>Metagenomic Analysis Reveals Denitrifying Candidatus Accumulibacter and Flanking Population as a Source of N2O.</title>
        <authorList>
            <person name="Gao H."/>
            <person name="Mao Y."/>
            <person name="Zhao X."/>
            <person name="Liu W.-T."/>
            <person name="Zhang T."/>
            <person name="Wells G."/>
        </authorList>
    </citation>
    <scope>NUCLEOTIDE SEQUENCE [LARGE SCALE GENOMIC DNA]</scope>
    <source>
        <strain evidence="5">CANDO_2_IC</strain>
    </source>
</reference>